<gene>
    <name evidence="4" type="ORF">GCM10025883_15100</name>
</gene>
<evidence type="ECO:0000259" key="3">
    <source>
        <dbReference type="Pfam" id="PF13336"/>
    </source>
</evidence>
<dbReference type="InterPro" id="IPR037171">
    <property type="entry name" value="NagB/RpiA_transferase-like"/>
</dbReference>
<dbReference type="GO" id="GO:0016787">
    <property type="term" value="F:hydrolase activity"/>
    <property type="evidence" value="ECO:0007669"/>
    <property type="project" value="UniProtKB-KW"/>
</dbReference>
<dbReference type="Gene3D" id="3.40.1080.20">
    <property type="entry name" value="Acetyl-CoA hydrolase/transferase C-terminal domain"/>
    <property type="match status" value="1"/>
</dbReference>
<keyword evidence="4" id="KW-0378">Hydrolase</keyword>
<proteinExistence type="inferred from homology"/>
<evidence type="ECO:0000259" key="2">
    <source>
        <dbReference type="Pfam" id="PF02550"/>
    </source>
</evidence>
<comment type="similarity">
    <text evidence="1">Belongs to the acetyl-CoA hydrolase/transferase family.</text>
</comment>
<dbReference type="Pfam" id="PF02550">
    <property type="entry name" value="AcetylCoA_hydro"/>
    <property type="match status" value="1"/>
</dbReference>
<feature type="domain" description="Acetyl-CoA hydrolase/transferase N-terminal" evidence="2">
    <location>
        <begin position="10"/>
        <end position="221"/>
    </location>
</feature>
<feature type="domain" description="Acetyl-CoA hydrolase/transferase C-terminal" evidence="3">
    <location>
        <begin position="332"/>
        <end position="468"/>
    </location>
</feature>
<dbReference type="NCBIfam" id="TIGR03458">
    <property type="entry name" value="YgfH_subfam"/>
    <property type="match status" value="1"/>
</dbReference>
<dbReference type="PANTHER" id="PTHR43609">
    <property type="entry name" value="ACETYL-COA HYDROLASE"/>
    <property type="match status" value="1"/>
</dbReference>
<keyword evidence="5" id="KW-1185">Reference proteome</keyword>
<dbReference type="EMBL" id="BSUO01000001">
    <property type="protein sequence ID" value="GMA39465.1"/>
    <property type="molecule type" value="Genomic_DNA"/>
</dbReference>
<protein>
    <submittedName>
        <fullName evidence="4">Acetyl-CoA hydrolase/transferase</fullName>
    </submittedName>
</protein>
<dbReference type="Proteomes" id="UP001157126">
    <property type="component" value="Unassembled WGS sequence"/>
</dbReference>
<dbReference type="Pfam" id="PF13336">
    <property type="entry name" value="AcetylCoA_hyd_C"/>
    <property type="match status" value="1"/>
</dbReference>
<sequence length="504" mass="54852">MASRVGKASLRNKIMSAHEAAAFIEDGFNVGMSGFTGAGYPKAVPVALAARIREEHAAGRPFRIGLWTGASTAPELDGALAETGGVGSRLPYQSDPITRSKINEGTIDYNDIHLSHLGPLVREGFLGNLDVAVIEVTAVTDDGRLIPSSSIGNNKVWLDEADKVILEVNSWQSLDLEGMHDVYEKFALPPHRMPVQMTRPGDRIGQPYLSVDNDKIIAIVETDQQDRNTPFKPLDETSKAIAGHFIEFLEHELKRGRLPKELLPLQSGVGNIANAVLAGLLDSPFENLTSYTEVIQDGMVDLIDAGKLATASATAFSLSPDAAERMNQEAKRYRRNIILRPQEISNHPELIRRLGVIACNGLIEADIYGNVNSTHIMGSRMQNGIGGSGDFARNAYISCFVTPSTAKGGAISSIVPFVSHVDHTEHDTHVIVTEQGLADMRGLAPRKRAKLIVEKCAHPSYKPMLEEYTDRAAKVANGSHTPHDLAQAHEWHRRFLAEGTMVPS</sequence>
<organism evidence="4 5">
    <name type="scientific">Mobilicoccus caccae</name>
    <dbReference type="NCBI Taxonomy" id="1859295"/>
    <lineage>
        <taxon>Bacteria</taxon>
        <taxon>Bacillati</taxon>
        <taxon>Actinomycetota</taxon>
        <taxon>Actinomycetes</taxon>
        <taxon>Micrococcales</taxon>
        <taxon>Dermatophilaceae</taxon>
        <taxon>Mobilicoccus</taxon>
    </lineage>
</organism>
<dbReference type="Gene3D" id="3.40.1080.10">
    <property type="entry name" value="Glutaconate Coenzyme A-transferase"/>
    <property type="match status" value="1"/>
</dbReference>
<reference evidence="5" key="1">
    <citation type="journal article" date="2019" name="Int. J. Syst. Evol. Microbiol.">
        <title>The Global Catalogue of Microorganisms (GCM) 10K type strain sequencing project: providing services to taxonomists for standard genome sequencing and annotation.</title>
        <authorList>
            <consortium name="The Broad Institute Genomics Platform"/>
            <consortium name="The Broad Institute Genome Sequencing Center for Infectious Disease"/>
            <person name="Wu L."/>
            <person name="Ma J."/>
        </authorList>
    </citation>
    <scope>NUCLEOTIDE SEQUENCE [LARGE SCALE GENOMIC DNA]</scope>
    <source>
        <strain evidence="5">NBRC 113072</strain>
    </source>
</reference>
<dbReference type="InterPro" id="IPR038460">
    <property type="entry name" value="AcetylCoA_hyd_C_sf"/>
</dbReference>
<evidence type="ECO:0000313" key="4">
    <source>
        <dbReference type="EMBL" id="GMA39465.1"/>
    </source>
</evidence>
<dbReference type="Gene3D" id="3.30.750.70">
    <property type="entry name" value="4-hydroxybutyrate coenzyme like domains"/>
    <property type="match status" value="1"/>
</dbReference>
<name>A0ABQ6IQ54_9MICO</name>
<dbReference type="InterPro" id="IPR003702">
    <property type="entry name" value="ActCoA_hydro_N"/>
</dbReference>
<dbReference type="SUPFAM" id="SSF100950">
    <property type="entry name" value="NagB/RpiA/CoA transferase-like"/>
    <property type="match status" value="2"/>
</dbReference>
<comment type="caution">
    <text evidence="4">The sequence shown here is derived from an EMBL/GenBank/DDBJ whole genome shotgun (WGS) entry which is preliminary data.</text>
</comment>
<evidence type="ECO:0000313" key="5">
    <source>
        <dbReference type="Proteomes" id="UP001157126"/>
    </source>
</evidence>
<dbReference type="InterPro" id="IPR017821">
    <property type="entry name" value="Succinate_CoA_transferase"/>
</dbReference>
<dbReference type="InterPro" id="IPR026888">
    <property type="entry name" value="AcetylCoA_hyd_C"/>
</dbReference>
<dbReference type="InterPro" id="IPR046433">
    <property type="entry name" value="ActCoA_hydro"/>
</dbReference>
<dbReference type="RefSeq" id="WP_284303371.1">
    <property type="nucleotide sequence ID" value="NZ_BSUO01000001.1"/>
</dbReference>
<dbReference type="PANTHER" id="PTHR43609:SF1">
    <property type="entry name" value="ACETYL-COA HYDROLASE"/>
    <property type="match status" value="1"/>
</dbReference>
<evidence type="ECO:0000256" key="1">
    <source>
        <dbReference type="ARBA" id="ARBA00009632"/>
    </source>
</evidence>
<accession>A0ABQ6IQ54</accession>